<dbReference type="GO" id="GO:0016787">
    <property type="term" value="F:hydrolase activity"/>
    <property type="evidence" value="ECO:0007669"/>
    <property type="project" value="InterPro"/>
</dbReference>
<dbReference type="AlphaFoldDB" id="A0A1G2KS20"/>
<dbReference type="SUPFAM" id="SSF52540">
    <property type="entry name" value="P-loop containing nucleoside triphosphate hydrolases"/>
    <property type="match status" value="2"/>
</dbReference>
<gene>
    <name evidence="2" type="ORF">A3C16_02185</name>
</gene>
<dbReference type="GO" id="GO:0005524">
    <property type="term" value="F:ATP binding"/>
    <property type="evidence" value="ECO:0007669"/>
    <property type="project" value="InterPro"/>
</dbReference>
<dbReference type="Pfam" id="PF04851">
    <property type="entry name" value="ResIII"/>
    <property type="match status" value="1"/>
</dbReference>
<proteinExistence type="predicted"/>
<dbReference type="SMART" id="SM00487">
    <property type="entry name" value="DEXDc"/>
    <property type="match status" value="1"/>
</dbReference>
<reference evidence="2 3" key="1">
    <citation type="journal article" date="2016" name="Nat. Commun.">
        <title>Thousands of microbial genomes shed light on interconnected biogeochemical processes in an aquifer system.</title>
        <authorList>
            <person name="Anantharaman K."/>
            <person name="Brown C.T."/>
            <person name="Hug L.A."/>
            <person name="Sharon I."/>
            <person name="Castelle C.J."/>
            <person name="Probst A.J."/>
            <person name="Thomas B.C."/>
            <person name="Singh A."/>
            <person name="Wilkins M.J."/>
            <person name="Karaoz U."/>
            <person name="Brodie E.L."/>
            <person name="Williams K.H."/>
            <person name="Hubbard S.S."/>
            <person name="Banfield J.F."/>
        </authorList>
    </citation>
    <scope>NUCLEOTIDE SEQUENCE [LARGE SCALE GENOMIC DNA]</scope>
</reference>
<protein>
    <recommendedName>
        <fullName evidence="1">Helicase ATP-binding domain-containing protein</fullName>
    </recommendedName>
</protein>
<sequence length="667" mass="75673">MKTFENKKLVPLTPEMLKQHLFGRLALGVYPILPDNTSLFLAADFDGEHWLEDANSFMKSCAATGLFAYLERSKSGAGGHVWLFFALPYPCYKSRRIGLELIRRAFNLSIFEKEVSFDRLFPNQDSVPAGGFGNLIALPLQGCYVEKQNTLFIDPNTAAPYSDQWTLLASVRRHTTEELDGVLMALDNGMGARQTEPSNAIDGALQIRVGKHIEIPRANLTPTTIQFLKEKLNFLNTEYLTKKRLGKSVYQVQKYFKLVEESGDDIFLPRGFLNQLIVFLQSKNISFEVHHEFPDVAPVAFKSLIQLTQPQEEAVKKALTYDQGVIVAPPGSGKTMIGMELVARRHMLALVLVHRRQLLDQWVERIQTYLDIPKIRIGRFSGTTKKIGKEITVGLLQSLARRKDSSTLENTFGTIIIDECHHIPAKTFREVIANLNPRYLYGLTATPKRKHNDEQFIFVYIGDTIVTMAASYMSESEALQEVSAKVPKIIIRETNLEIPFQWKTDRFQLLAKIISFDTARNRLIADDIIEQVAAGNKLLVLSERKEHLEILALCLKGHCETIVISGDDSMRQRTSKIKQINDGHYQVILSTGQFFGEGLDVKNISVLVLAFPFSFEGKLAQYIGRLLHGANPKFVFDYQDAKVAFLERQFKQRKRYYNKLAKSQTKT</sequence>
<dbReference type="GO" id="GO:0005829">
    <property type="term" value="C:cytosol"/>
    <property type="evidence" value="ECO:0007669"/>
    <property type="project" value="TreeGrafter"/>
</dbReference>
<dbReference type="InterPro" id="IPR054347">
    <property type="entry name" value="TOTE_primase"/>
</dbReference>
<dbReference type="PROSITE" id="PS51192">
    <property type="entry name" value="HELICASE_ATP_BIND_1"/>
    <property type="match status" value="1"/>
</dbReference>
<name>A0A1G2KS20_9BACT</name>
<accession>A0A1G2KS20</accession>
<dbReference type="InterPro" id="IPR014001">
    <property type="entry name" value="Helicase_ATP-bd"/>
</dbReference>
<dbReference type="Proteomes" id="UP000177811">
    <property type="component" value="Unassembled WGS sequence"/>
</dbReference>
<dbReference type="InterPro" id="IPR006935">
    <property type="entry name" value="Helicase/UvrB_N"/>
</dbReference>
<dbReference type="CDD" id="cd17926">
    <property type="entry name" value="DEXHc_RE"/>
    <property type="match status" value="1"/>
</dbReference>
<evidence type="ECO:0000313" key="3">
    <source>
        <dbReference type="Proteomes" id="UP000177811"/>
    </source>
</evidence>
<dbReference type="InterPro" id="IPR027417">
    <property type="entry name" value="P-loop_NTPase"/>
</dbReference>
<dbReference type="InterPro" id="IPR001650">
    <property type="entry name" value="Helicase_C-like"/>
</dbReference>
<dbReference type="Pfam" id="PF22548">
    <property type="entry name" value="AEP-TOTE"/>
    <property type="match status" value="1"/>
</dbReference>
<dbReference type="PANTHER" id="PTHR47396:SF1">
    <property type="entry name" value="ATP-DEPENDENT HELICASE IRC3-RELATED"/>
    <property type="match status" value="1"/>
</dbReference>
<organism evidence="2 3">
    <name type="scientific">Candidatus Sungbacteria bacterium RIFCSPHIGHO2_02_FULL_51_29</name>
    <dbReference type="NCBI Taxonomy" id="1802273"/>
    <lineage>
        <taxon>Bacteria</taxon>
        <taxon>Candidatus Sungiibacteriota</taxon>
    </lineage>
</organism>
<evidence type="ECO:0000313" key="2">
    <source>
        <dbReference type="EMBL" id="OHA02143.1"/>
    </source>
</evidence>
<feature type="domain" description="Helicase ATP-binding" evidence="1">
    <location>
        <begin position="315"/>
        <end position="465"/>
    </location>
</feature>
<dbReference type="InterPro" id="IPR050742">
    <property type="entry name" value="Helicase_Restrict-Modif_Enz"/>
</dbReference>
<dbReference type="EMBL" id="MHQL01000044">
    <property type="protein sequence ID" value="OHA02143.1"/>
    <property type="molecule type" value="Genomic_DNA"/>
</dbReference>
<dbReference type="CDD" id="cd18785">
    <property type="entry name" value="SF2_C"/>
    <property type="match status" value="1"/>
</dbReference>
<dbReference type="PANTHER" id="PTHR47396">
    <property type="entry name" value="TYPE I RESTRICTION ENZYME ECOKI R PROTEIN"/>
    <property type="match status" value="1"/>
</dbReference>
<evidence type="ECO:0000259" key="1">
    <source>
        <dbReference type="PROSITE" id="PS51192"/>
    </source>
</evidence>
<dbReference type="Gene3D" id="3.40.50.300">
    <property type="entry name" value="P-loop containing nucleotide triphosphate hydrolases"/>
    <property type="match status" value="2"/>
</dbReference>
<comment type="caution">
    <text evidence="2">The sequence shown here is derived from an EMBL/GenBank/DDBJ whole genome shotgun (WGS) entry which is preliminary data.</text>
</comment>
<dbReference type="Pfam" id="PF00271">
    <property type="entry name" value="Helicase_C"/>
    <property type="match status" value="1"/>
</dbReference>
<dbReference type="GO" id="GO:0003677">
    <property type="term" value="F:DNA binding"/>
    <property type="evidence" value="ECO:0007669"/>
    <property type="project" value="InterPro"/>
</dbReference>